<comment type="caution">
    <text evidence="2">The sequence shown here is derived from an EMBL/GenBank/DDBJ whole genome shotgun (WGS) entry which is preliminary data.</text>
</comment>
<keyword evidence="3" id="KW-1185">Reference proteome</keyword>
<sequence length="225" mass="22719">MGSAVSSVFGGGGSGGILGAVGGIVGGIFGGPIGAMIGQAIGNMLQQAIGDATKQAVDTLQKEHGMPKFLADEVKTKVDGIIGGLQQPVSADASQAAQQFAPHFEEFKNDLAASLVKMVKEQLEGQDDGNGKGSSSTRSTKGGSWLEALAKAMGNTLGQKAAKMVELGDKIAQTAGGEGKEAAKANTEATMEMQATGQMFNLMQNAFSAAIKSIGEGLSQAARKG</sequence>
<gene>
    <name evidence="2" type="ORF">J2X16_004332</name>
</gene>
<dbReference type="EMBL" id="JAVDXQ010000006">
    <property type="protein sequence ID" value="MDR7298964.1"/>
    <property type="molecule type" value="Genomic_DNA"/>
</dbReference>
<proteinExistence type="predicted"/>
<protein>
    <submittedName>
        <fullName evidence="2">DeoR/GlpR family transcriptional regulator of sugar metabolism</fullName>
    </submittedName>
</protein>
<evidence type="ECO:0000256" key="1">
    <source>
        <dbReference type="SAM" id="MobiDB-lite"/>
    </source>
</evidence>
<accession>A0ABU1ZEA6</accession>
<dbReference type="RefSeq" id="WP_157275571.1">
    <property type="nucleotide sequence ID" value="NZ_JAVDXQ010000006.1"/>
</dbReference>
<evidence type="ECO:0000313" key="2">
    <source>
        <dbReference type="EMBL" id="MDR7298964.1"/>
    </source>
</evidence>
<feature type="compositionally biased region" description="Low complexity" evidence="1">
    <location>
        <begin position="133"/>
        <end position="143"/>
    </location>
</feature>
<name>A0ABU1ZEA6_9BURK</name>
<dbReference type="Proteomes" id="UP001180536">
    <property type="component" value="Unassembled WGS sequence"/>
</dbReference>
<feature type="region of interest" description="Disordered" evidence="1">
    <location>
        <begin position="123"/>
        <end position="143"/>
    </location>
</feature>
<evidence type="ECO:0000313" key="3">
    <source>
        <dbReference type="Proteomes" id="UP001180536"/>
    </source>
</evidence>
<reference evidence="2 3" key="1">
    <citation type="submission" date="2023-07" db="EMBL/GenBank/DDBJ databases">
        <title>Sorghum-associated microbial communities from plants grown in Nebraska, USA.</title>
        <authorList>
            <person name="Schachtman D."/>
        </authorList>
    </citation>
    <scope>NUCLEOTIDE SEQUENCE [LARGE SCALE GENOMIC DNA]</scope>
    <source>
        <strain evidence="2 3">BE310</strain>
    </source>
</reference>
<organism evidence="2 3">
    <name type="scientific">Pelomonas aquatica</name>
    <dbReference type="NCBI Taxonomy" id="431058"/>
    <lineage>
        <taxon>Bacteria</taxon>
        <taxon>Pseudomonadati</taxon>
        <taxon>Pseudomonadota</taxon>
        <taxon>Betaproteobacteria</taxon>
        <taxon>Burkholderiales</taxon>
        <taxon>Sphaerotilaceae</taxon>
        <taxon>Roseateles</taxon>
    </lineage>
</organism>